<name>A0AAD4V7Y9_PRUDU</name>
<dbReference type="EMBL" id="JAJFAZ020000007">
    <property type="protein sequence ID" value="KAI5319983.1"/>
    <property type="molecule type" value="Genomic_DNA"/>
</dbReference>
<sequence length="124" mass="13718">MDSTSDNEKHQREPSPGASDVNPTHIKNCSSDGREVLNTDDCKEDPLEGSRNSKVMKGILVSFQLIGVPSPSHRFTPKIFSTQCARDGGLTRKEIKEFDNNSECSKARKNQACQNISINAILRI</sequence>
<feature type="compositionally biased region" description="Basic and acidic residues" evidence="1">
    <location>
        <begin position="32"/>
        <end position="48"/>
    </location>
</feature>
<dbReference type="AlphaFoldDB" id="A0AAD4V7Y9"/>
<gene>
    <name evidence="2" type="ORF">L3X38_039691</name>
</gene>
<evidence type="ECO:0000313" key="3">
    <source>
        <dbReference type="Proteomes" id="UP001054821"/>
    </source>
</evidence>
<evidence type="ECO:0000256" key="1">
    <source>
        <dbReference type="SAM" id="MobiDB-lite"/>
    </source>
</evidence>
<feature type="region of interest" description="Disordered" evidence="1">
    <location>
        <begin position="1"/>
        <end position="50"/>
    </location>
</feature>
<comment type="caution">
    <text evidence="2">The sequence shown here is derived from an EMBL/GenBank/DDBJ whole genome shotgun (WGS) entry which is preliminary data.</text>
</comment>
<dbReference type="Proteomes" id="UP001054821">
    <property type="component" value="Chromosome 7"/>
</dbReference>
<reference evidence="2 3" key="1">
    <citation type="journal article" date="2022" name="G3 (Bethesda)">
        <title>Whole-genome sequence and methylome profiling of the almond [Prunus dulcis (Mill.) D.A. Webb] cultivar 'Nonpareil'.</title>
        <authorList>
            <person name="D'Amico-Willman K.M."/>
            <person name="Ouma W.Z."/>
            <person name="Meulia T."/>
            <person name="Sideli G.M."/>
            <person name="Gradziel T.M."/>
            <person name="Fresnedo-Ramirez J."/>
        </authorList>
    </citation>
    <scope>NUCLEOTIDE SEQUENCE [LARGE SCALE GENOMIC DNA]</scope>
    <source>
        <strain evidence="2">Clone GOH B32 T37-40</strain>
    </source>
</reference>
<feature type="compositionally biased region" description="Basic and acidic residues" evidence="1">
    <location>
        <begin position="1"/>
        <end position="13"/>
    </location>
</feature>
<protein>
    <submittedName>
        <fullName evidence="2">Uncharacterized protein</fullName>
    </submittedName>
</protein>
<accession>A0AAD4V7Y9</accession>
<feature type="compositionally biased region" description="Polar residues" evidence="1">
    <location>
        <begin position="21"/>
        <end position="31"/>
    </location>
</feature>
<proteinExistence type="predicted"/>
<organism evidence="2 3">
    <name type="scientific">Prunus dulcis</name>
    <name type="common">Almond</name>
    <name type="synonym">Amygdalus dulcis</name>
    <dbReference type="NCBI Taxonomy" id="3755"/>
    <lineage>
        <taxon>Eukaryota</taxon>
        <taxon>Viridiplantae</taxon>
        <taxon>Streptophyta</taxon>
        <taxon>Embryophyta</taxon>
        <taxon>Tracheophyta</taxon>
        <taxon>Spermatophyta</taxon>
        <taxon>Magnoliopsida</taxon>
        <taxon>eudicotyledons</taxon>
        <taxon>Gunneridae</taxon>
        <taxon>Pentapetalae</taxon>
        <taxon>rosids</taxon>
        <taxon>fabids</taxon>
        <taxon>Rosales</taxon>
        <taxon>Rosaceae</taxon>
        <taxon>Amygdaloideae</taxon>
        <taxon>Amygdaleae</taxon>
        <taxon>Prunus</taxon>
    </lineage>
</organism>
<evidence type="ECO:0000313" key="2">
    <source>
        <dbReference type="EMBL" id="KAI5319983.1"/>
    </source>
</evidence>
<keyword evidence="3" id="KW-1185">Reference proteome</keyword>